<protein>
    <submittedName>
        <fullName evidence="2">Uncharacterized protein</fullName>
    </submittedName>
</protein>
<evidence type="ECO:0000313" key="3">
    <source>
        <dbReference type="Proteomes" id="UP000754563"/>
    </source>
</evidence>
<keyword evidence="1" id="KW-1133">Transmembrane helix</keyword>
<dbReference type="EMBL" id="JAGQLH010000027">
    <property type="protein sequence ID" value="MCA9385562.1"/>
    <property type="molecule type" value="Genomic_DNA"/>
</dbReference>
<evidence type="ECO:0000313" key="2">
    <source>
        <dbReference type="EMBL" id="MCA9385562.1"/>
    </source>
</evidence>
<name>A0A955L7P3_9BACT</name>
<comment type="caution">
    <text evidence="2">The sequence shown here is derived from an EMBL/GenBank/DDBJ whole genome shotgun (WGS) entry which is preliminary data.</text>
</comment>
<sequence>MKKNLHNIAMTEEQWVIAGTGFFILILLCSALLFPLSLFRDEQVLQDVPEQEVMVEYQESEIDLSQLPVDADEVTSYFEKIISGFQKAGSVGYVSECLDSEGYGVVEYTKINFLEDKRATYLYEKDSEEVRTSETVQVGNQYVEIHPKNVNEISKLFPSREAELASIFEQLFQLFERRTDEEVNFEFSEGNFEARNEEYQFDIFTSNLEEKTGRKLGFTSSNEIWSSPDGNEIRVWVDENGRLKEIKVPIGVGCSHYIVDYNQPMAIEEFGVSSNETTFVDQSVRDSIEAGFAQWDDSDELNYWLNKEECSEEVDSYELVEHNFVEEDIDREEVMEQFNQQISNLLWGTFPSGWEKWVTIRHDESVQGQGETEITAHTFSFDFRSPNFGRVPMYYLGYEMPFSNEIWLRSNDNSVLRIVGEDSQCDVYEYIFESTEDEDAPNFTNLTN</sequence>
<keyword evidence="1" id="KW-0472">Membrane</keyword>
<reference evidence="2" key="2">
    <citation type="journal article" date="2021" name="Microbiome">
        <title>Successional dynamics and alternative stable states in a saline activated sludge microbial community over 9 years.</title>
        <authorList>
            <person name="Wang Y."/>
            <person name="Ye J."/>
            <person name="Ju F."/>
            <person name="Liu L."/>
            <person name="Boyd J.A."/>
            <person name="Deng Y."/>
            <person name="Parks D.H."/>
            <person name="Jiang X."/>
            <person name="Yin X."/>
            <person name="Woodcroft B.J."/>
            <person name="Tyson G.W."/>
            <person name="Hugenholtz P."/>
            <person name="Polz M.F."/>
            <person name="Zhang T."/>
        </authorList>
    </citation>
    <scope>NUCLEOTIDE SEQUENCE</scope>
    <source>
        <strain evidence="2">HKST-UBA11</strain>
    </source>
</reference>
<dbReference type="AlphaFoldDB" id="A0A955L7P3"/>
<accession>A0A955L7P3</accession>
<keyword evidence="1" id="KW-0812">Transmembrane</keyword>
<reference evidence="2" key="1">
    <citation type="submission" date="2020-04" db="EMBL/GenBank/DDBJ databases">
        <authorList>
            <person name="Zhang T."/>
        </authorList>
    </citation>
    <scope>NUCLEOTIDE SEQUENCE</scope>
    <source>
        <strain evidence="2">HKST-UBA11</strain>
    </source>
</reference>
<gene>
    <name evidence="2" type="ORF">KC717_02855</name>
</gene>
<feature type="transmembrane region" description="Helical" evidence="1">
    <location>
        <begin position="15"/>
        <end position="36"/>
    </location>
</feature>
<dbReference type="Proteomes" id="UP000754563">
    <property type="component" value="Unassembled WGS sequence"/>
</dbReference>
<proteinExistence type="predicted"/>
<evidence type="ECO:0000256" key="1">
    <source>
        <dbReference type="SAM" id="Phobius"/>
    </source>
</evidence>
<organism evidence="2 3">
    <name type="scientific">Candidatus Dojkabacteria bacterium</name>
    <dbReference type="NCBI Taxonomy" id="2099670"/>
    <lineage>
        <taxon>Bacteria</taxon>
        <taxon>Candidatus Dojkabacteria</taxon>
    </lineage>
</organism>